<dbReference type="eggNOG" id="ENOG502SI0D">
    <property type="taxonomic scope" value="Eukaryota"/>
</dbReference>
<sequence length="719" mass="82579">MASNQGSWSRLPPEIQMEVIRFLPSVGGKCSELATVCRAWQIILEPLNFAEISLTVPRLMDPKSRDILSRKRDLIRYIWFRIELKDYDCIRCGNEDSDLDGLGDVNNQFITDALEGLFTMLSVWEPRGDLVLDISVYSPSDDKHWFKYLTFYSDTDQAECPPEYERNDPAHGWIDGRQTMAPTWMATERVFEEIFDTGPFDDETLEVEWWRSLPLVPAVGSVLFRQQTRRRWRPVTLASMLTRFPNIKELCYEPWRELDMIEILTDGYTGKLIESFSSTQLCRLTIFENFKESYRDEWQRGTRRPCPAVRVPDPAVTQKLARASLHLKTLSASFMVDADHFFAARQPYWTWDVLTSLALTSSILTNDADPMDINNMLQSAAAAALKMPSLDILEIWNGRRGLAMVFQYKKKPAILTIRGTWELELAPEVRRAWDAVAHEEVVVQRSLIDLDKIRSHGDAIRELGLSAEVVRPVSLQQILIENRFQIHSALISNVFKSETPCVAITPQPLYHAWDQGHVTISRSPQLPKMSPTKASVHEHLLGLYREYRQTQDIAAKAIFFSTQCHQVCRTDPSYAAKNSDTIIKYLFEAGPVLEDIYRKAGWLQQQTHAPPRSFYSARPLNSTEMTDFGTMKELAPAGFDSVEDVKNKAKNEKWEGLRVNMWTQDENDRGILVKVQYWWRIEPLGSEDGTWKQILHDILYLGPKDGTEKDGGGEVIEEK</sequence>
<dbReference type="AlphaFoldDB" id="A0A098DHQ1"/>
<gene>
    <name evidence="4" type="primary">FG03221.1</name>
    <name evidence="3" type="ORF">FGRAMPH1_01T12355</name>
</gene>
<dbReference type="Pfam" id="PF20183">
    <property type="entry name" value="DUF6546"/>
    <property type="match status" value="1"/>
</dbReference>
<feature type="domain" description="SnoaL-like" evidence="2">
    <location>
        <begin position="530"/>
        <end position="708"/>
    </location>
</feature>
<reference evidence="4 5" key="2">
    <citation type="journal article" date="2010" name="Nature">
        <title>Comparative genomics reveals mobile pathogenicity chromosomes in Fusarium.</title>
        <authorList>
            <person name="Ma L.J."/>
            <person name="van der Does H.C."/>
            <person name="Borkovich K.A."/>
            <person name="Coleman J.J."/>
            <person name="Daboussi M.J."/>
            <person name="Di Pietro A."/>
            <person name="Dufresne M."/>
            <person name="Freitag M."/>
            <person name="Grabherr M."/>
            <person name="Henrissat B."/>
            <person name="Houterman P.M."/>
            <person name="Kang S."/>
            <person name="Shim W.B."/>
            <person name="Woloshuk C."/>
            <person name="Xie X."/>
            <person name="Xu J.R."/>
            <person name="Antoniw J."/>
            <person name="Baker S.E."/>
            <person name="Bluhm B.H."/>
            <person name="Breakspear A."/>
            <person name="Brown D.W."/>
            <person name="Butchko R.A."/>
            <person name="Chapman S."/>
            <person name="Coulson R."/>
            <person name="Coutinho P.M."/>
            <person name="Danchin E.G."/>
            <person name="Diener A."/>
            <person name="Gale L.R."/>
            <person name="Gardiner D.M."/>
            <person name="Goff S."/>
            <person name="Hammond-Kosack K.E."/>
            <person name="Hilburn K."/>
            <person name="Hua-Van A."/>
            <person name="Jonkers W."/>
            <person name="Kazan K."/>
            <person name="Kodira C.D."/>
            <person name="Koehrsen M."/>
            <person name="Kumar L."/>
            <person name="Lee Y.H."/>
            <person name="Li L."/>
            <person name="Manners J.M."/>
            <person name="Miranda-Saavedra D."/>
            <person name="Mukherjee M."/>
            <person name="Park G."/>
            <person name="Park J."/>
            <person name="Park S.Y."/>
            <person name="Proctor R.H."/>
            <person name="Regev A."/>
            <person name="Ruiz-Roldan M.C."/>
            <person name="Sain D."/>
            <person name="Sakthikumar S."/>
            <person name="Sykes S."/>
            <person name="Schwartz D.C."/>
            <person name="Turgeon B.G."/>
            <person name="Wapinski I."/>
            <person name="Yoder O."/>
            <person name="Young S."/>
            <person name="Zeng Q."/>
            <person name="Zhou S."/>
            <person name="Galagan J."/>
            <person name="Cuomo C.A."/>
            <person name="Kistler H.C."/>
            <person name="Rep M."/>
        </authorList>
    </citation>
    <scope>GENOME REANNOTATION</scope>
    <source>
        <strain evidence="5">ATCC MYA-4620 / CBS 123657 / FGSC 9075 / NRRL 31084 / PH-1</strain>
        <strain evidence="4">PH-1 / ATCC MYA-4620 / FGSC 9075 / NRRL 31084</strain>
    </source>
</reference>
<organism evidence="3 5">
    <name type="scientific">Gibberella zeae (strain ATCC MYA-4620 / CBS 123657 / FGSC 9075 / NRRL 31084 / PH-1)</name>
    <name type="common">Wheat head blight fungus</name>
    <name type="synonym">Fusarium graminearum</name>
    <dbReference type="NCBI Taxonomy" id="229533"/>
    <lineage>
        <taxon>Eukaryota</taxon>
        <taxon>Fungi</taxon>
        <taxon>Dikarya</taxon>
        <taxon>Ascomycota</taxon>
        <taxon>Pezizomycotina</taxon>
        <taxon>Sordariomycetes</taxon>
        <taxon>Hypocreomycetidae</taxon>
        <taxon>Hypocreales</taxon>
        <taxon>Nectriaceae</taxon>
        <taxon>Fusarium</taxon>
    </lineage>
</organism>
<name>A0A098DHQ1_GIBZE</name>
<evidence type="ECO:0000313" key="5">
    <source>
        <dbReference type="Proteomes" id="UP000070720"/>
    </source>
</evidence>
<reference evidence="4 5" key="1">
    <citation type="journal article" date="2007" name="Science">
        <title>The Fusarium graminearum genome reveals a link between localized polymorphism and pathogen specialization.</title>
        <authorList>
            <person name="Cuomo C.A."/>
            <person name="Gueldener U."/>
            <person name="Xu J.-R."/>
            <person name="Trail F."/>
            <person name="Turgeon B.G."/>
            <person name="Di Pietro A."/>
            <person name="Walton J.D."/>
            <person name="Ma L.-J."/>
            <person name="Baker S.E."/>
            <person name="Rep M."/>
            <person name="Adam G."/>
            <person name="Antoniw J."/>
            <person name="Baldwin T."/>
            <person name="Calvo S.E."/>
            <person name="Chang Y.-L."/>
            <person name="DeCaprio D."/>
            <person name="Gale L.R."/>
            <person name="Gnerre S."/>
            <person name="Goswami R.S."/>
            <person name="Hammond-Kosack K."/>
            <person name="Harris L.J."/>
            <person name="Hilburn K."/>
            <person name="Kennell J.C."/>
            <person name="Kroken S."/>
            <person name="Magnuson J.K."/>
            <person name="Mannhaupt G."/>
            <person name="Mauceli E.W."/>
            <person name="Mewes H.-W."/>
            <person name="Mitterbauer R."/>
            <person name="Muehlbauer G."/>
            <person name="Muensterkoetter M."/>
            <person name="Nelson D."/>
            <person name="O'Donnell K."/>
            <person name="Ouellet T."/>
            <person name="Qi W."/>
            <person name="Quesneville H."/>
            <person name="Roncero M.I.G."/>
            <person name="Seong K.-Y."/>
            <person name="Tetko I.V."/>
            <person name="Urban M."/>
            <person name="Waalwijk C."/>
            <person name="Ward T.J."/>
            <person name="Yao J."/>
            <person name="Birren B.W."/>
            <person name="Kistler H.C."/>
        </authorList>
    </citation>
    <scope>NUCLEOTIDE SEQUENCE [LARGE SCALE GENOMIC DNA]</scope>
    <source>
        <strain evidence="5">ATCC MYA-4620 / CBS 123657 / FGSC 9075 / NRRL 31084 / PH-1</strain>
        <strain evidence="4">PH-1 / ATCC MYA-4620 / FGSC 9075 / NRRL 31084</strain>
    </source>
</reference>
<proteinExistence type="predicted"/>
<dbReference type="Proteomes" id="UP000070720">
    <property type="component" value="Chromosome 2"/>
</dbReference>
<accession>A0A0E0S3A5</accession>
<reference evidence="3 5" key="3">
    <citation type="journal article" date="2015" name="BMC Genomics">
        <title>The completed genome sequence of the pathogenic ascomycete fungus Fusarium graminearum.</title>
        <authorList>
            <person name="King R."/>
            <person name="Urban M."/>
            <person name="Hammond-Kosack M.C."/>
            <person name="Hassani-Pak K."/>
            <person name="Hammond-Kosack K.E."/>
        </authorList>
    </citation>
    <scope>NUCLEOTIDE SEQUENCE [LARGE SCALE GENOMIC DNA]</scope>
    <source>
        <strain evidence="5">ATCC MYA-4620 / CBS 123657 / FGSC 9075 / NRRL 31084 / PH-1</strain>
        <strain evidence="3">PH-1</strain>
    </source>
</reference>
<reference evidence="4" key="4">
    <citation type="submission" date="2017-01" db="UniProtKB">
        <authorList>
            <consortium name="EnsemblFungi"/>
        </authorList>
    </citation>
    <scope>IDENTIFICATION</scope>
    <source>
        <strain evidence="4">PH-1 / ATCC MYA-4620 / FGSC 9075 / NRRL 31084</strain>
    </source>
</reference>
<dbReference type="EMBL" id="HG970333">
    <property type="protein sequence ID" value="CEF77980.1"/>
    <property type="molecule type" value="Genomic_DNA"/>
</dbReference>
<dbReference type="InterPro" id="IPR058931">
    <property type="entry name" value="SnoaL_6"/>
</dbReference>
<accession>A0A098DHQ1</accession>
<evidence type="ECO:0000259" key="2">
    <source>
        <dbReference type="Pfam" id="PF26528"/>
    </source>
</evidence>
<dbReference type="SUPFAM" id="SSF81383">
    <property type="entry name" value="F-box domain"/>
    <property type="match status" value="1"/>
</dbReference>
<feature type="domain" description="DUF6546" evidence="1">
    <location>
        <begin position="278"/>
        <end position="471"/>
    </location>
</feature>
<dbReference type="InterPro" id="IPR036047">
    <property type="entry name" value="F-box-like_dom_sf"/>
</dbReference>
<evidence type="ECO:0000259" key="1">
    <source>
        <dbReference type="Pfam" id="PF20183"/>
    </source>
</evidence>
<dbReference type="EnsemblFungi" id="CEF77980">
    <property type="protein sequence ID" value="CEF77980"/>
    <property type="gene ID" value="FGRRES_03221_16307_M"/>
</dbReference>
<evidence type="ECO:0000313" key="3">
    <source>
        <dbReference type="EMBL" id="CEF77980.1"/>
    </source>
</evidence>
<dbReference type="InParanoid" id="A0A098DHQ1"/>
<keyword evidence="5" id="KW-1185">Reference proteome</keyword>
<protein>
    <submittedName>
        <fullName evidence="3">Chromosome 2, complete genome</fullName>
    </submittedName>
</protein>
<dbReference type="Pfam" id="PF26528">
    <property type="entry name" value="SnoaL_6"/>
    <property type="match status" value="1"/>
</dbReference>
<dbReference type="InterPro" id="IPR046676">
    <property type="entry name" value="DUF6546"/>
</dbReference>
<evidence type="ECO:0000313" key="4">
    <source>
        <dbReference type="EnsemblFungi" id="CEF77980"/>
    </source>
</evidence>
<dbReference type="VEuPathDB" id="FungiDB:FGRAMPH1_01G12355"/>